<dbReference type="SUPFAM" id="SSF56214">
    <property type="entry name" value="4'-phosphopantetheinyl transferase"/>
    <property type="match status" value="2"/>
</dbReference>
<evidence type="ECO:0000256" key="1">
    <source>
        <dbReference type="ARBA" id="ARBA00001946"/>
    </source>
</evidence>
<comment type="cofactor">
    <cofactor evidence="1">
        <name>Mg(2+)</name>
        <dbReference type="ChEBI" id="CHEBI:18420"/>
    </cofactor>
</comment>
<evidence type="ECO:0000313" key="7">
    <source>
        <dbReference type="EMBL" id="CAJ0882056.1"/>
    </source>
</evidence>
<evidence type="ECO:0000256" key="3">
    <source>
        <dbReference type="ARBA" id="ARBA00022723"/>
    </source>
</evidence>
<accession>A0AA48M1Q6</accession>
<dbReference type="AlphaFoldDB" id="A0AA48M1Q6"/>
<reference evidence="7" key="1">
    <citation type="submission" date="2023-07" db="EMBL/GenBank/DDBJ databases">
        <authorList>
            <person name="Pelsma A.J. K."/>
        </authorList>
    </citation>
    <scope>NUCLEOTIDE SEQUENCE</scope>
</reference>
<evidence type="ECO:0000256" key="4">
    <source>
        <dbReference type="ARBA" id="ARBA00022842"/>
    </source>
</evidence>
<dbReference type="EMBL" id="OY288114">
    <property type="protein sequence ID" value="CAJ0882056.1"/>
    <property type="molecule type" value="Genomic_DNA"/>
</dbReference>
<evidence type="ECO:0000259" key="5">
    <source>
        <dbReference type="Pfam" id="PF01648"/>
    </source>
</evidence>
<dbReference type="Pfam" id="PF22624">
    <property type="entry name" value="AASDHPPT_N"/>
    <property type="match status" value="1"/>
</dbReference>
<evidence type="ECO:0000259" key="6">
    <source>
        <dbReference type="Pfam" id="PF22624"/>
    </source>
</evidence>
<gene>
    <name evidence="7" type="primary">LYS5/acpT</name>
    <name evidence="7" type="ORF">AMST5_03302</name>
</gene>
<keyword evidence="4" id="KW-0460">Magnesium</keyword>
<sequence>MDVSVQALDLRGVVPEQWPALAGMLDEEERARAARFAFEEDRQAYVAAHALLRRALSARAGGAPQDWRFAATKLGKPYLIYPQKDLRFSMTHTRGMVAVAVTEGFEIGVDVEPANRRAESMKLAERFFAPEEAALLRSLEGEARRDAFFTIWTLKEAVVKATGEGLSRGLDSFTIFLDPPRISMSDDPGAWRLEHWRRGAHHFALAGRCGEWSVSLIELEAATLLQPL</sequence>
<dbReference type="InterPro" id="IPR008278">
    <property type="entry name" value="4-PPantetheinyl_Trfase_dom"/>
</dbReference>
<keyword evidence="2 7" id="KW-0808">Transferase</keyword>
<protein>
    <submittedName>
        <fullName evidence="7">4'-phosphopantetheinyl transferase</fullName>
    </submittedName>
</protein>
<keyword evidence="3" id="KW-0479">Metal-binding</keyword>
<dbReference type="InterPro" id="IPR037143">
    <property type="entry name" value="4-PPantetheinyl_Trfase_dom_sf"/>
</dbReference>
<dbReference type="GO" id="GO:0019878">
    <property type="term" value="P:lysine biosynthetic process via aminoadipic acid"/>
    <property type="evidence" value="ECO:0007669"/>
    <property type="project" value="TreeGrafter"/>
</dbReference>
<dbReference type="PANTHER" id="PTHR12215:SF10">
    <property type="entry name" value="L-AMINOADIPATE-SEMIALDEHYDE DEHYDROGENASE-PHOSPHOPANTETHEINYL TRANSFERASE"/>
    <property type="match status" value="1"/>
</dbReference>
<dbReference type="GO" id="GO:0000287">
    <property type="term" value="F:magnesium ion binding"/>
    <property type="evidence" value="ECO:0007669"/>
    <property type="project" value="InterPro"/>
</dbReference>
<dbReference type="Gene3D" id="3.90.470.20">
    <property type="entry name" value="4'-phosphopantetheinyl transferase domain"/>
    <property type="match status" value="2"/>
</dbReference>
<name>A0AA48M1Q6_9ZZZZ</name>
<evidence type="ECO:0000256" key="2">
    <source>
        <dbReference type="ARBA" id="ARBA00022679"/>
    </source>
</evidence>
<feature type="domain" description="4'-phosphopantetheinyl transferase" evidence="5">
    <location>
        <begin position="107"/>
        <end position="201"/>
    </location>
</feature>
<proteinExistence type="predicted"/>
<dbReference type="GO" id="GO:0005829">
    <property type="term" value="C:cytosol"/>
    <property type="evidence" value="ECO:0007669"/>
    <property type="project" value="TreeGrafter"/>
</dbReference>
<dbReference type="Pfam" id="PF01648">
    <property type="entry name" value="ACPS"/>
    <property type="match status" value="1"/>
</dbReference>
<dbReference type="InterPro" id="IPR055066">
    <property type="entry name" value="AASDHPPT_N"/>
</dbReference>
<dbReference type="InterPro" id="IPR050559">
    <property type="entry name" value="P-Pant_transferase_sf"/>
</dbReference>
<dbReference type="InterPro" id="IPR004568">
    <property type="entry name" value="Ppantetheine-prot_Trfase_dom"/>
</dbReference>
<dbReference type="PANTHER" id="PTHR12215">
    <property type="entry name" value="PHOSPHOPANTETHEINE TRANSFERASE"/>
    <property type="match status" value="1"/>
</dbReference>
<dbReference type="NCBIfam" id="TIGR00556">
    <property type="entry name" value="pantethn_trn"/>
    <property type="match status" value="1"/>
</dbReference>
<feature type="domain" description="4'-phosphopantetheinyl transferase N-terminal" evidence="6">
    <location>
        <begin position="15"/>
        <end position="101"/>
    </location>
</feature>
<organism evidence="7">
    <name type="scientific">freshwater sediment metagenome</name>
    <dbReference type="NCBI Taxonomy" id="556182"/>
    <lineage>
        <taxon>unclassified sequences</taxon>
        <taxon>metagenomes</taxon>
        <taxon>ecological metagenomes</taxon>
    </lineage>
</organism>
<dbReference type="GO" id="GO:0008897">
    <property type="term" value="F:holo-[acyl-carrier-protein] synthase activity"/>
    <property type="evidence" value="ECO:0007669"/>
    <property type="project" value="InterPro"/>
</dbReference>
<dbReference type="GO" id="GO:0006633">
    <property type="term" value="P:fatty acid biosynthetic process"/>
    <property type="evidence" value="ECO:0007669"/>
    <property type="project" value="InterPro"/>
</dbReference>